<proteinExistence type="predicted"/>
<sequence length="215" mass="23538">MHAIEMHGVLDVTEDQPNVLGVDGSGEVVVKGLLLLVPPLVPETCHQEVLHVLQVVRVPSELWEVVLDGHRLDLLLQQVCLVEEQDDGDVAEDAVVDYCLEDVERLHQPVGLSVLHQHLNGGDAVETLEPPPPLRPLPPNVHHLEGNILDLKVILVDALGGFAGQQDVLLTGQVVLRRQKQKTLTSSCSAPLRPIPEVECSLHHEKVLQIDKICA</sequence>
<reference evidence="1" key="3">
    <citation type="submission" date="2025-09" db="UniProtKB">
        <authorList>
            <consortium name="Ensembl"/>
        </authorList>
    </citation>
    <scope>IDENTIFICATION</scope>
</reference>
<reference evidence="1" key="2">
    <citation type="submission" date="2025-08" db="UniProtKB">
        <authorList>
            <consortium name="Ensembl"/>
        </authorList>
    </citation>
    <scope>IDENTIFICATION</scope>
</reference>
<dbReference type="Ensembl" id="ENSPNAT00000002992.2">
    <property type="protein sequence ID" value="ENSPNAP00000006765.2"/>
    <property type="gene ID" value="ENSPNAG00000032749.1"/>
</dbReference>
<dbReference type="GeneTree" id="ENSGT00980000201699"/>
<name>A0A3B4C6M8_PYGNA</name>
<keyword evidence="2" id="KW-1185">Reference proteome</keyword>
<dbReference type="AlphaFoldDB" id="A0A3B4C6M8"/>
<reference evidence="1 2" key="1">
    <citation type="submission" date="2020-10" db="EMBL/GenBank/DDBJ databases">
        <title>Pygocentrus nattereri (red-bellied piranha) genome, fPygNat1, primary haplotype.</title>
        <authorList>
            <person name="Myers G."/>
            <person name="Meyer A."/>
            <person name="Karagic N."/>
            <person name="Pippel M."/>
            <person name="Winkler S."/>
            <person name="Tracey A."/>
            <person name="Wood J."/>
            <person name="Formenti G."/>
            <person name="Howe K."/>
            <person name="Fedrigo O."/>
            <person name="Jarvis E.D."/>
        </authorList>
    </citation>
    <scope>NUCLEOTIDE SEQUENCE [LARGE SCALE GENOMIC DNA]</scope>
</reference>
<evidence type="ECO:0000313" key="1">
    <source>
        <dbReference type="Ensembl" id="ENSPNAP00000006765.2"/>
    </source>
</evidence>
<dbReference type="Proteomes" id="UP001501920">
    <property type="component" value="Chromosome 14"/>
</dbReference>
<accession>A0A3B4C6M8</accession>
<protein>
    <submittedName>
        <fullName evidence="1">Uncharacterized protein</fullName>
    </submittedName>
</protein>
<organism evidence="1 2">
    <name type="scientific">Pygocentrus nattereri</name>
    <name type="common">Red-bellied piranha</name>
    <dbReference type="NCBI Taxonomy" id="42514"/>
    <lineage>
        <taxon>Eukaryota</taxon>
        <taxon>Metazoa</taxon>
        <taxon>Chordata</taxon>
        <taxon>Craniata</taxon>
        <taxon>Vertebrata</taxon>
        <taxon>Euteleostomi</taxon>
        <taxon>Actinopterygii</taxon>
        <taxon>Neopterygii</taxon>
        <taxon>Teleostei</taxon>
        <taxon>Ostariophysi</taxon>
        <taxon>Characiformes</taxon>
        <taxon>Characoidei</taxon>
        <taxon>Pygocentrus</taxon>
    </lineage>
</organism>
<evidence type="ECO:0000313" key="2">
    <source>
        <dbReference type="Proteomes" id="UP001501920"/>
    </source>
</evidence>